<keyword evidence="2" id="KW-0479">Metal-binding</keyword>
<dbReference type="Proteomes" id="UP001144805">
    <property type="component" value="Unassembled WGS sequence"/>
</dbReference>
<comment type="caution">
    <text evidence="7">The sequence shown here is derived from an EMBL/GenBank/DDBJ whole genome shotgun (WGS) entry which is preliminary data.</text>
</comment>
<evidence type="ECO:0000313" key="7">
    <source>
        <dbReference type="EMBL" id="MCX5571696.1"/>
    </source>
</evidence>
<accession>A0A9X3E5M3</accession>
<dbReference type="InterPro" id="IPR017850">
    <property type="entry name" value="Alkaline_phosphatase_core_sf"/>
</dbReference>
<protein>
    <submittedName>
        <fullName evidence="7">Arylsulfatase</fullName>
    </submittedName>
</protein>
<keyword evidence="4" id="KW-0106">Calcium</keyword>
<dbReference type="GO" id="GO:0046872">
    <property type="term" value="F:metal ion binding"/>
    <property type="evidence" value="ECO:0007669"/>
    <property type="project" value="UniProtKB-KW"/>
</dbReference>
<dbReference type="Pfam" id="PF00884">
    <property type="entry name" value="Sulfatase"/>
    <property type="match status" value="1"/>
</dbReference>
<evidence type="ECO:0000256" key="2">
    <source>
        <dbReference type="ARBA" id="ARBA00022723"/>
    </source>
</evidence>
<keyword evidence="5" id="KW-0732">Signal</keyword>
<organism evidence="7 8">
    <name type="scientific">Kaistia nematophila</name>
    <dbReference type="NCBI Taxonomy" id="2994654"/>
    <lineage>
        <taxon>Bacteria</taxon>
        <taxon>Pseudomonadati</taxon>
        <taxon>Pseudomonadota</taxon>
        <taxon>Alphaproteobacteria</taxon>
        <taxon>Hyphomicrobiales</taxon>
        <taxon>Kaistiaceae</taxon>
        <taxon>Kaistia</taxon>
    </lineage>
</organism>
<dbReference type="InterPro" id="IPR000917">
    <property type="entry name" value="Sulfatase_N"/>
</dbReference>
<evidence type="ECO:0000256" key="4">
    <source>
        <dbReference type="ARBA" id="ARBA00022837"/>
    </source>
</evidence>
<keyword evidence="8" id="KW-1185">Reference proteome</keyword>
<dbReference type="SUPFAM" id="SSF53649">
    <property type="entry name" value="Alkaline phosphatase-like"/>
    <property type="match status" value="1"/>
</dbReference>
<dbReference type="SUPFAM" id="SSF49899">
    <property type="entry name" value="Concanavalin A-like lectins/glucanases"/>
    <property type="match status" value="1"/>
</dbReference>
<gene>
    <name evidence="7" type="ORF">OSH07_21020</name>
</gene>
<feature type="chain" id="PRO_5040942401" evidence="5">
    <location>
        <begin position="25"/>
        <end position="792"/>
    </location>
</feature>
<evidence type="ECO:0000259" key="6">
    <source>
        <dbReference type="Pfam" id="PF00884"/>
    </source>
</evidence>
<evidence type="ECO:0000313" key="8">
    <source>
        <dbReference type="Proteomes" id="UP001144805"/>
    </source>
</evidence>
<dbReference type="InterPro" id="IPR050738">
    <property type="entry name" value="Sulfatase"/>
</dbReference>
<proteinExistence type="inferred from homology"/>
<dbReference type="InterPro" id="IPR024607">
    <property type="entry name" value="Sulfatase_CS"/>
</dbReference>
<reference evidence="7" key="1">
    <citation type="submission" date="2022-11" db="EMBL/GenBank/DDBJ databases">
        <title>Biodiversity and phylogenetic relationships of bacteria.</title>
        <authorList>
            <person name="Machado R.A.R."/>
            <person name="Bhat A."/>
            <person name="Loulou A."/>
            <person name="Kallel S."/>
        </authorList>
    </citation>
    <scope>NUCLEOTIDE SEQUENCE</scope>
    <source>
        <strain evidence="7">K-TC2</strain>
    </source>
</reference>
<dbReference type="PROSITE" id="PS00523">
    <property type="entry name" value="SULFATASE_1"/>
    <property type="match status" value="1"/>
</dbReference>
<keyword evidence="3" id="KW-0378">Hydrolase</keyword>
<evidence type="ECO:0000256" key="5">
    <source>
        <dbReference type="SAM" id="SignalP"/>
    </source>
</evidence>
<evidence type="ECO:0000256" key="1">
    <source>
        <dbReference type="ARBA" id="ARBA00008779"/>
    </source>
</evidence>
<sequence length="792" mass="87093">MKSSKLFRSLLVLPFLAASCGASAHAQTAGVPLAARDGQVTLPYAEQKFRGNVGTTYLNADPAEFPAPIKAPEGAPNVLLVLLDDVGFGQFDVTGGGVPSPALDELAKEGLTFTRFHTTALCSPTRAALLTGRNHNVAGTGVITELATGYDGYTGVIPKDTASFAEILRQNGYVTAWIGKNHNTPIYETSAAGPFDHWPNGLGFDYFYGFMAGDTNQIRPYLFENQTPIGTPDKEGYYLSTDLADHTIDWLKRLEAIQPEKPWFAYLAPAATHAPHQAPKELIAKFKGKFDMGWDAYREQTFKRQKERGIIPADTELTPRPASLPAWDSLNADQKRLYSRMMEVFAAYGEQVDHEVGRVLDYVKTLPDADNTMIIYIVGDNGASAEGGFDGTLNENAFFNQYLMKTEDMIDRIDEIGTELHFNHFPAGWAWAVDTPFQWTKQVASHLGGVRNPMIVKWPARFRKGGEMRTQFLHVIDIAPTILDAAHIPEPRSVNGTAQTPIQGKSFLSVLDDAKAEEVRTSQYFEMFVNRGMYDKGWWAASLAFEPWDPVRGEFDPMKAKWELYNLDEDFSQAKDLAAKNPDKLEELKALWWAEASKNKALPLDWRGAERFSAEGTGKPNLAAGRDSFTYEGVLAGLPESSAPDLKNKSFSVTAKVKIKENANGMIFTQGGNTGGWAFYLKDGQLKAVHNYIDVAVYSVESDSAVPAGEHELKMEFAYEGGKEMGKSGSITLSIDGKAVGSGTIAKTTPFKYSLSENQDVGTDTGTAVTSDYKAPFDFQGELEKVVVELQK</sequence>
<name>A0A9X3E5M3_9HYPH</name>
<dbReference type="CDD" id="cd16025">
    <property type="entry name" value="PAS_like"/>
    <property type="match status" value="1"/>
</dbReference>
<dbReference type="Gene3D" id="3.30.1120.10">
    <property type="match status" value="1"/>
</dbReference>
<dbReference type="AlphaFoldDB" id="A0A9X3E5M3"/>
<dbReference type="PROSITE" id="PS51257">
    <property type="entry name" value="PROKAR_LIPOPROTEIN"/>
    <property type="match status" value="1"/>
</dbReference>
<feature type="domain" description="Sulfatase N-terminal" evidence="6">
    <location>
        <begin position="76"/>
        <end position="488"/>
    </location>
</feature>
<dbReference type="PANTHER" id="PTHR42693">
    <property type="entry name" value="ARYLSULFATASE FAMILY MEMBER"/>
    <property type="match status" value="1"/>
</dbReference>
<dbReference type="RefSeq" id="WP_266340658.1">
    <property type="nucleotide sequence ID" value="NZ_JAPKNK010000011.1"/>
</dbReference>
<dbReference type="GO" id="GO:0016787">
    <property type="term" value="F:hydrolase activity"/>
    <property type="evidence" value="ECO:0007669"/>
    <property type="project" value="UniProtKB-KW"/>
</dbReference>
<dbReference type="PANTHER" id="PTHR42693:SF43">
    <property type="entry name" value="BLL2667 PROTEIN"/>
    <property type="match status" value="1"/>
</dbReference>
<evidence type="ECO:0000256" key="3">
    <source>
        <dbReference type="ARBA" id="ARBA00022801"/>
    </source>
</evidence>
<comment type="similarity">
    <text evidence="1">Belongs to the sulfatase family.</text>
</comment>
<dbReference type="InterPro" id="IPR013320">
    <property type="entry name" value="ConA-like_dom_sf"/>
</dbReference>
<feature type="signal peptide" evidence="5">
    <location>
        <begin position="1"/>
        <end position="24"/>
    </location>
</feature>
<dbReference type="EMBL" id="JAPKNK010000011">
    <property type="protein sequence ID" value="MCX5571696.1"/>
    <property type="molecule type" value="Genomic_DNA"/>
</dbReference>
<dbReference type="Gene3D" id="3.40.720.10">
    <property type="entry name" value="Alkaline Phosphatase, subunit A"/>
    <property type="match status" value="1"/>
</dbReference>